<evidence type="ECO:0000259" key="10">
    <source>
        <dbReference type="Pfam" id="PF00117"/>
    </source>
</evidence>
<dbReference type="InterPro" id="IPR029062">
    <property type="entry name" value="Class_I_gatase-like"/>
</dbReference>
<evidence type="ECO:0000256" key="9">
    <source>
        <dbReference type="ARBA" id="ARBA00049534"/>
    </source>
</evidence>
<dbReference type="PANTHER" id="PTHR42701">
    <property type="entry name" value="IMIDAZOLE GLYCEROL PHOSPHATE SYNTHASE SUBUNIT HISH"/>
    <property type="match status" value="1"/>
</dbReference>
<keyword evidence="5" id="KW-0315">Glutamine amidotransferase</keyword>
<dbReference type="EMBL" id="CAFBLP010000022">
    <property type="protein sequence ID" value="CAB4875849.1"/>
    <property type="molecule type" value="Genomic_DNA"/>
</dbReference>
<dbReference type="HAMAP" id="MF_00278">
    <property type="entry name" value="HisH"/>
    <property type="match status" value="1"/>
</dbReference>
<dbReference type="Pfam" id="PF00117">
    <property type="entry name" value="GATase"/>
    <property type="match status" value="1"/>
</dbReference>
<evidence type="ECO:0000256" key="8">
    <source>
        <dbReference type="ARBA" id="ARBA00047838"/>
    </source>
</evidence>
<organism evidence="11">
    <name type="scientific">freshwater metagenome</name>
    <dbReference type="NCBI Taxonomy" id="449393"/>
    <lineage>
        <taxon>unclassified sequences</taxon>
        <taxon>metagenomes</taxon>
        <taxon>ecological metagenomes</taxon>
    </lineage>
</organism>
<evidence type="ECO:0000256" key="4">
    <source>
        <dbReference type="ARBA" id="ARBA00022801"/>
    </source>
</evidence>
<accession>A0A6J7E5P4</accession>
<dbReference type="InterPro" id="IPR010139">
    <property type="entry name" value="Imidazole-glycPsynth_HisH"/>
</dbReference>
<gene>
    <name evidence="11" type="ORF">UFOPK3376_01121</name>
</gene>
<evidence type="ECO:0000256" key="2">
    <source>
        <dbReference type="ARBA" id="ARBA00011152"/>
    </source>
</evidence>
<reference evidence="11" key="1">
    <citation type="submission" date="2020-05" db="EMBL/GenBank/DDBJ databases">
        <authorList>
            <person name="Chiriac C."/>
            <person name="Salcher M."/>
            <person name="Ghai R."/>
            <person name="Kavagutti S V."/>
        </authorList>
    </citation>
    <scope>NUCLEOTIDE SEQUENCE</scope>
</reference>
<dbReference type="GO" id="GO:0000105">
    <property type="term" value="P:L-histidine biosynthetic process"/>
    <property type="evidence" value="ECO:0007669"/>
    <property type="project" value="UniProtKB-UniPathway"/>
</dbReference>
<comment type="catalytic activity">
    <reaction evidence="8">
        <text>5-[(5-phospho-1-deoxy-D-ribulos-1-ylimino)methylamino]-1-(5-phospho-beta-D-ribosyl)imidazole-4-carboxamide + L-glutamine = D-erythro-1-(imidazol-4-yl)glycerol 3-phosphate + 5-amino-1-(5-phospho-beta-D-ribosyl)imidazole-4-carboxamide + L-glutamate + H(+)</text>
        <dbReference type="Rhea" id="RHEA:24793"/>
        <dbReference type="ChEBI" id="CHEBI:15378"/>
        <dbReference type="ChEBI" id="CHEBI:29985"/>
        <dbReference type="ChEBI" id="CHEBI:58278"/>
        <dbReference type="ChEBI" id="CHEBI:58359"/>
        <dbReference type="ChEBI" id="CHEBI:58475"/>
        <dbReference type="ChEBI" id="CHEBI:58525"/>
        <dbReference type="EC" id="4.3.2.10"/>
    </reaction>
</comment>
<dbReference type="CDD" id="cd01748">
    <property type="entry name" value="GATase1_IGP_Synthase"/>
    <property type="match status" value="1"/>
</dbReference>
<comment type="subunit">
    <text evidence="2">Heterodimer of HisH and HisF.</text>
</comment>
<dbReference type="PIRSF" id="PIRSF000495">
    <property type="entry name" value="Amidotransf_hisH"/>
    <property type="match status" value="1"/>
</dbReference>
<keyword evidence="7" id="KW-0456">Lyase</keyword>
<dbReference type="GO" id="GO:0016829">
    <property type="term" value="F:lyase activity"/>
    <property type="evidence" value="ECO:0007669"/>
    <property type="project" value="UniProtKB-KW"/>
</dbReference>
<dbReference type="GO" id="GO:0004359">
    <property type="term" value="F:glutaminase activity"/>
    <property type="evidence" value="ECO:0007669"/>
    <property type="project" value="UniProtKB-EC"/>
</dbReference>
<evidence type="ECO:0000256" key="1">
    <source>
        <dbReference type="ARBA" id="ARBA00005091"/>
    </source>
</evidence>
<evidence type="ECO:0000313" key="11">
    <source>
        <dbReference type="EMBL" id="CAB4875849.1"/>
    </source>
</evidence>
<dbReference type="PROSITE" id="PS51274">
    <property type="entry name" value="GATASE_COBBQ"/>
    <property type="match status" value="1"/>
</dbReference>
<proteinExistence type="inferred from homology"/>
<dbReference type="AlphaFoldDB" id="A0A6J7E5P4"/>
<protein>
    <submittedName>
        <fullName evidence="11">Unannotated protein</fullName>
    </submittedName>
</protein>
<dbReference type="NCBIfam" id="TIGR01855">
    <property type="entry name" value="IMP_synth_hisH"/>
    <property type="match status" value="1"/>
</dbReference>
<feature type="domain" description="Glutamine amidotransferase" evidence="10">
    <location>
        <begin position="13"/>
        <end position="205"/>
    </location>
</feature>
<keyword evidence="3" id="KW-0028">Amino-acid biosynthesis</keyword>
<name>A0A6J7E5P4_9ZZZZ</name>
<dbReference type="InterPro" id="IPR017926">
    <property type="entry name" value="GATASE"/>
</dbReference>
<dbReference type="UniPathway" id="UPA00031">
    <property type="reaction ID" value="UER00010"/>
</dbReference>
<evidence type="ECO:0000256" key="5">
    <source>
        <dbReference type="ARBA" id="ARBA00022962"/>
    </source>
</evidence>
<comment type="catalytic activity">
    <reaction evidence="9">
        <text>L-glutamine + H2O = L-glutamate + NH4(+)</text>
        <dbReference type="Rhea" id="RHEA:15889"/>
        <dbReference type="ChEBI" id="CHEBI:15377"/>
        <dbReference type="ChEBI" id="CHEBI:28938"/>
        <dbReference type="ChEBI" id="CHEBI:29985"/>
        <dbReference type="ChEBI" id="CHEBI:58359"/>
        <dbReference type="EC" id="3.5.1.2"/>
    </reaction>
</comment>
<evidence type="ECO:0000256" key="7">
    <source>
        <dbReference type="ARBA" id="ARBA00023239"/>
    </source>
</evidence>
<dbReference type="PROSITE" id="PS51273">
    <property type="entry name" value="GATASE_TYPE_1"/>
    <property type="match status" value="1"/>
</dbReference>
<keyword evidence="4" id="KW-0378">Hydrolase</keyword>
<dbReference type="Gene3D" id="3.40.50.880">
    <property type="match status" value="1"/>
</dbReference>
<evidence type="ECO:0000256" key="3">
    <source>
        <dbReference type="ARBA" id="ARBA00022605"/>
    </source>
</evidence>
<dbReference type="GO" id="GO:0000107">
    <property type="term" value="F:imidazoleglycerol-phosphate synthase activity"/>
    <property type="evidence" value="ECO:0007669"/>
    <property type="project" value="TreeGrafter"/>
</dbReference>
<comment type="pathway">
    <text evidence="1">Amino-acid biosynthesis; L-histidine biosynthesis; L-histidine from 5-phospho-alpha-D-ribose 1-diphosphate: step 5/9.</text>
</comment>
<dbReference type="PANTHER" id="PTHR42701:SF1">
    <property type="entry name" value="IMIDAZOLE GLYCEROL PHOSPHATE SYNTHASE SUBUNIT HISH"/>
    <property type="match status" value="1"/>
</dbReference>
<keyword evidence="6" id="KW-0368">Histidine biosynthesis</keyword>
<sequence length="214" mass="22351">MTARRPVIAVLDYGIGNLRSAEKALQHVGADALLSSDHGFIRDADAVVLPGVGAFGACMNALRAAGLESSVHDAVVSGRPFLGICVGMQMLFDGSDEDDSVAGLGVLPGTVRWIPPGVKRPQMQWNQLHLTLPDDPMLDGLGDDAWMYFVHSLHGVPTEASMVAATCSYGTDLNAAFRHGNVFATQFHPEKSGPSGLALLANFVRAAGSPGGAS</sequence>
<evidence type="ECO:0000256" key="6">
    <source>
        <dbReference type="ARBA" id="ARBA00023102"/>
    </source>
</evidence>
<dbReference type="SUPFAM" id="SSF52317">
    <property type="entry name" value="Class I glutamine amidotransferase-like"/>
    <property type="match status" value="1"/>
</dbReference>